<dbReference type="AlphaFoldDB" id="A0A1V4K6N1"/>
<reference evidence="1 2" key="1">
    <citation type="submission" date="2016-02" db="EMBL/GenBank/DDBJ databases">
        <title>Band-tailed pigeon sequencing and assembly.</title>
        <authorList>
            <person name="Soares A.E."/>
            <person name="Novak B.J."/>
            <person name="Rice E.S."/>
            <person name="O'Connell B."/>
            <person name="Chang D."/>
            <person name="Weber S."/>
            <person name="Shapiro B."/>
        </authorList>
    </citation>
    <scope>NUCLEOTIDE SEQUENCE [LARGE SCALE GENOMIC DNA]</scope>
    <source>
        <strain evidence="1">BTP2013</strain>
        <tissue evidence="1">Blood</tissue>
    </source>
</reference>
<sequence>MSYIGESTGFASCAVTFGTCPLSAGGRLHTHQLSVTALRGRSRRDPRPQMAFRIPRSAPGIIPDVAIYTL</sequence>
<proteinExistence type="predicted"/>
<evidence type="ECO:0000313" key="2">
    <source>
        <dbReference type="Proteomes" id="UP000190648"/>
    </source>
</evidence>
<organism evidence="1 2">
    <name type="scientific">Patagioenas fasciata monilis</name>
    <dbReference type="NCBI Taxonomy" id="372326"/>
    <lineage>
        <taxon>Eukaryota</taxon>
        <taxon>Metazoa</taxon>
        <taxon>Chordata</taxon>
        <taxon>Craniata</taxon>
        <taxon>Vertebrata</taxon>
        <taxon>Euteleostomi</taxon>
        <taxon>Archelosauria</taxon>
        <taxon>Archosauria</taxon>
        <taxon>Dinosauria</taxon>
        <taxon>Saurischia</taxon>
        <taxon>Theropoda</taxon>
        <taxon>Coelurosauria</taxon>
        <taxon>Aves</taxon>
        <taxon>Neognathae</taxon>
        <taxon>Neoaves</taxon>
        <taxon>Columbimorphae</taxon>
        <taxon>Columbiformes</taxon>
        <taxon>Columbidae</taxon>
        <taxon>Patagioenas</taxon>
    </lineage>
</organism>
<protein>
    <submittedName>
        <fullName evidence="1">Uncharacterized protein</fullName>
    </submittedName>
</protein>
<dbReference type="EMBL" id="LSYS01004331">
    <property type="protein sequence ID" value="OPJ80064.1"/>
    <property type="molecule type" value="Genomic_DNA"/>
</dbReference>
<accession>A0A1V4K6N1</accession>
<keyword evidence="2" id="KW-1185">Reference proteome</keyword>
<dbReference type="Proteomes" id="UP000190648">
    <property type="component" value="Unassembled WGS sequence"/>
</dbReference>
<gene>
    <name evidence="1" type="ORF">AV530_002463</name>
</gene>
<evidence type="ECO:0000313" key="1">
    <source>
        <dbReference type="EMBL" id="OPJ80064.1"/>
    </source>
</evidence>
<name>A0A1V4K6N1_PATFA</name>
<comment type="caution">
    <text evidence="1">The sequence shown here is derived from an EMBL/GenBank/DDBJ whole genome shotgun (WGS) entry which is preliminary data.</text>
</comment>